<reference evidence="5 6" key="1">
    <citation type="journal article" date="2015" name="Nature">
        <title>rRNA introns, odd ribosomes, and small enigmatic genomes across a large radiation of phyla.</title>
        <authorList>
            <person name="Brown C.T."/>
            <person name="Hug L.A."/>
            <person name="Thomas B.C."/>
            <person name="Sharon I."/>
            <person name="Castelle C.J."/>
            <person name="Singh A."/>
            <person name="Wilkins M.J."/>
            <person name="Williams K.H."/>
            <person name="Banfield J.F."/>
        </authorList>
    </citation>
    <scope>NUCLEOTIDE SEQUENCE [LARGE SCALE GENOMIC DNA]</scope>
</reference>
<dbReference type="PATRIC" id="fig|1619039.3.peg.764"/>
<dbReference type="InterPro" id="IPR051212">
    <property type="entry name" value="Type-I_RE_S_subunit"/>
</dbReference>
<evidence type="ECO:0000313" key="6">
    <source>
        <dbReference type="Proteomes" id="UP000034837"/>
    </source>
</evidence>
<dbReference type="AlphaFoldDB" id="A0A0G1A6R6"/>
<dbReference type="GO" id="GO:0003677">
    <property type="term" value="F:DNA binding"/>
    <property type="evidence" value="ECO:0007669"/>
    <property type="project" value="UniProtKB-KW"/>
</dbReference>
<comment type="caution">
    <text evidence="5">The sequence shown here is derived from an EMBL/GenBank/DDBJ whole genome shotgun (WGS) entry which is preliminary data.</text>
</comment>
<protein>
    <submittedName>
        <fullName evidence="5">Type I restriction-modification system specificity subunit S</fullName>
    </submittedName>
</protein>
<name>A0A0G1A6R6_9BACT</name>
<dbReference type="InterPro" id="IPR000055">
    <property type="entry name" value="Restrct_endonuc_typeI_TRD"/>
</dbReference>
<sequence length="238" mass="27211">MTTATKYKTYSKYKPSGIDWLGNIPDEWEAKRLRYFFDYHAGGVWGDEEKGDQNDLICLRVADFDFGHFGLSGDDLTTRNIPENQHSRILEKGDILLEKSGGGEKQTVGRAVRFDSSDRAVCSNFIEKLTPLKVHNSKYISYLMGALYFGTINVRSIKQTTGIQNLDIYAYFSEVVPFPEKTIQKSIADFLDRETAKIDEMVAKKQKMMELLKEKRQALITHAVTNGLDPKANKWIFF</sequence>
<dbReference type="Gene3D" id="3.90.220.20">
    <property type="entry name" value="DNA methylase specificity domains"/>
    <property type="match status" value="1"/>
</dbReference>
<feature type="domain" description="Type I restriction modification DNA specificity" evidence="4">
    <location>
        <begin position="25"/>
        <end position="199"/>
    </location>
</feature>
<dbReference type="Pfam" id="PF01420">
    <property type="entry name" value="Methylase_S"/>
    <property type="match status" value="1"/>
</dbReference>
<accession>A0A0G1A6R6</accession>
<evidence type="ECO:0000259" key="4">
    <source>
        <dbReference type="Pfam" id="PF01420"/>
    </source>
</evidence>
<keyword evidence="2" id="KW-0680">Restriction system</keyword>
<dbReference type="Proteomes" id="UP000034837">
    <property type="component" value="Unassembled WGS sequence"/>
</dbReference>
<evidence type="ECO:0000256" key="1">
    <source>
        <dbReference type="ARBA" id="ARBA00010923"/>
    </source>
</evidence>
<dbReference type="PANTHER" id="PTHR43140">
    <property type="entry name" value="TYPE-1 RESTRICTION ENZYME ECOKI SPECIFICITY PROTEIN"/>
    <property type="match status" value="1"/>
</dbReference>
<dbReference type="EMBL" id="LCDO01000006">
    <property type="protein sequence ID" value="KKS56732.1"/>
    <property type="molecule type" value="Genomic_DNA"/>
</dbReference>
<comment type="similarity">
    <text evidence="1">Belongs to the type-I restriction system S methylase family.</text>
</comment>
<keyword evidence="3" id="KW-0238">DNA-binding</keyword>
<evidence type="ECO:0000313" key="5">
    <source>
        <dbReference type="EMBL" id="KKS56732.1"/>
    </source>
</evidence>
<dbReference type="PANTHER" id="PTHR43140:SF1">
    <property type="entry name" value="TYPE I RESTRICTION ENZYME ECOKI SPECIFICITY SUBUNIT"/>
    <property type="match status" value="1"/>
</dbReference>
<gene>
    <name evidence="5" type="ORF">UV20_C0006G0015</name>
</gene>
<dbReference type="SUPFAM" id="SSF116734">
    <property type="entry name" value="DNA methylase specificity domain"/>
    <property type="match status" value="1"/>
</dbReference>
<evidence type="ECO:0000256" key="3">
    <source>
        <dbReference type="ARBA" id="ARBA00023125"/>
    </source>
</evidence>
<proteinExistence type="inferred from homology"/>
<dbReference type="GO" id="GO:0009307">
    <property type="term" value="P:DNA restriction-modification system"/>
    <property type="evidence" value="ECO:0007669"/>
    <property type="project" value="UniProtKB-KW"/>
</dbReference>
<evidence type="ECO:0000256" key="2">
    <source>
        <dbReference type="ARBA" id="ARBA00022747"/>
    </source>
</evidence>
<organism evidence="5 6">
    <name type="scientific">Candidatus Magasanikbacteria bacterium GW2011_GWA2_42_32</name>
    <dbReference type="NCBI Taxonomy" id="1619039"/>
    <lineage>
        <taxon>Bacteria</taxon>
        <taxon>Candidatus Magasanikiibacteriota</taxon>
    </lineage>
</organism>
<dbReference type="InterPro" id="IPR044946">
    <property type="entry name" value="Restrct_endonuc_typeI_TRD_sf"/>
</dbReference>